<evidence type="ECO:0000256" key="1">
    <source>
        <dbReference type="SAM" id="MobiDB-lite"/>
    </source>
</evidence>
<evidence type="ECO:0000313" key="4">
    <source>
        <dbReference type="Proteomes" id="UP000184356"/>
    </source>
</evidence>
<accession>A0A1L9TU96</accession>
<dbReference type="RefSeq" id="XP_040706846.1">
    <property type="nucleotide sequence ID" value="XM_040850420.1"/>
</dbReference>
<proteinExistence type="predicted"/>
<feature type="region of interest" description="Disordered" evidence="1">
    <location>
        <begin position="194"/>
        <end position="237"/>
    </location>
</feature>
<dbReference type="Proteomes" id="UP000184356">
    <property type="component" value="Unassembled WGS sequence"/>
</dbReference>
<organism evidence="3 4">
    <name type="scientific">Aspergillus sydowii CBS 593.65</name>
    <dbReference type="NCBI Taxonomy" id="1036612"/>
    <lineage>
        <taxon>Eukaryota</taxon>
        <taxon>Fungi</taxon>
        <taxon>Dikarya</taxon>
        <taxon>Ascomycota</taxon>
        <taxon>Pezizomycotina</taxon>
        <taxon>Eurotiomycetes</taxon>
        <taxon>Eurotiomycetidae</taxon>
        <taxon>Eurotiales</taxon>
        <taxon>Aspergillaceae</taxon>
        <taxon>Aspergillus</taxon>
        <taxon>Aspergillus subgen. Nidulantes</taxon>
    </lineage>
</organism>
<protein>
    <submittedName>
        <fullName evidence="3">Uncharacterized protein</fullName>
    </submittedName>
</protein>
<keyword evidence="2" id="KW-1133">Transmembrane helix</keyword>
<dbReference type="VEuPathDB" id="FungiDB:ASPSYDRAFT_679842"/>
<keyword evidence="2" id="KW-0472">Membrane</keyword>
<dbReference type="EMBL" id="KV878583">
    <property type="protein sequence ID" value="OJJ63040.1"/>
    <property type="molecule type" value="Genomic_DNA"/>
</dbReference>
<reference evidence="4" key="1">
    <citation type="journal article" date="2017" name="Genome Biol.">
        <title>Comparative genomics reveals high biological diversity and specific adaptations in the industrially and medically important fungal genus Aspergillus.</title>
        <authorList>
            <person name="de Vries R.P."/>
            <person name="Riley R."/>
            <person name="Wiebenga A."/>
            <person name="Aguilar-Osorio G."/>
            <person name="Amillis S."/>
            <person name="Uchima C.A."/>
            <person name="Anderluh G."/>
            <person name="Asadollahi M."/>
            <person name="Askin M."/>
            <person name="Barry K."/>
            <person name="Battaglia E."/>
            <person name="Bayram O."/>
            <person name="Benocci T."/>
            <person name="Braus-Stromeyer S.A."/>
            <person name="Caldana C."/>
            <person name="Canovas D."/>
            <person name="Cerqueira G.C."/>
            <person name="Chen F."/>
            <person name="Chen W."/>
            <person name="Choi C."/>
            <person name="Clum A."/>
            <person name="Dos Santos R.A."/>
            <person name="Damasio A.R."/>
            <person name="Diallinas G."/>
            <person name="Emri T."/>
            <person name="Fekete E."/>
            <person name="Flipphi M."/>
            <person name="Freyberg S."/>
            <person name="Gallo A."/>
            <person name="Gournas C."/>
            <person name="Habgood R."/>
            <person name="Hainaut M."/>
            <person name="Harispe M.L."/>
            <person name="Henrissat B."/>
            <person name="Hilden K.S."/>
            <person name="Hope R."/>
            <person name="Hossain A."/>
            <person name="Karabika E."/>
            <person name="Karaffa L."/>
            <person name="Karanyi Z."/>
            <person name="Krasevec N."/>
            <person name="Kuo A."/>
            <person name="Kusch H."/>
            <person name="LaButti K."/>
            <person name="Lagendijk E.L."/>
            <person name="Lapidus A."/>
            <person name="Levasseur A."/>
            <person name="Lindquist E."/>
            <person name="Lipzen A."/>
            <person name="Logrieco A.F."/>
            <person name="MacCabe A."/>
            <person name="Maekelae M.R."/>
            <person name="Malavazi I."/>
            <person name="Melin P."/>
            <person name="Meyer V."/>
            <person name="Mielnichuk N."/>
            <person name="Miskei M."/>
            <person name="Molnar A.P."/>
            <person name="Mule G."/>
            <person name="Ngan C.Y."/>
            <person name="Orejas M."/>
            <person name="Orosz E."/>
            <person name="Ouedraogo J.P."/>
            <person name="Overkamp K.M."/>
            <person name="Park H.-S."/>
            <person name="Perrone G."/>
            <person name="Piumi F."/>
            <person name="Punt P.J."/>
            <person name="Ram A.F."/>
            <person name="Ramon A."/>
            <person name="Rauscher S."/>
            <person name="Record E."/>
            <person name="Riano-Pachon D.M."/>
            <person name="Robert V."/>
            <person name="Roehrig J."/>
            <person name="Ruller R."/>
            <person name="Salamov A."/>
            <person name="Salih N.S."/>
            <person name="Samson R.A."/>
            <person name="Sandor E."/>
            <person name="Sanguinetti M."/>
            <person name="Schuetze T."/>
            <person name="Sepcic K."/>
            <person name="Shelest E."/>
            <person name="Sherlock G."/>
            <person name="Sophianopoulou V."/>
            <person name="Squina F.M."/>
            <person name="Sun H."/>
            <person name="Susca A."/>
            <person name="Todd R.B."/>
            <person name="Tsang A."/>
            <person name="Unkles S.E."/>
            <person name="van de Wiele N."/>
            <person name="van Rossen-Uffink D."/>
            <person name="Oliveira J.V."/>
            <person name="Vesth T.C."/>
            <person name="Visser J."/>
            <person name="Yu J.-H."/>
            <person name="Zhou M."/>
            <person name="Andersen M.R."/>
            <person name="Archer D.B."/>
            <person name="Baker S.E."/>
            <person name="Benoit I."/>
            <person name="Brakhage A.A."/>
            <person name="Braus G.H."/>
            <person name="Fischer R."/>
            <person name="Frisvad J.C."/>
            <person name="Goldman G.H."/>
            <person name="Houbraken J."/>
            <person name="Oakley B."/>
            <person name="Pocsi I."/>
            <person name="Scazzocchio C."/>
            <person name="Seiboth B."/>
            <person name="vanKuyk P.A."/>
            <person name="Wortman J."/>
            <person name="Dyer P.S."/>
            <person name="Grigoriev I.V."/>
        </authorList>
    </citation>
    <scope>NUCLEOTIDE SEQUENCE [LARGE SCALE GENOMIC DNA]</scope>
    <source>
        <strain evidence="4">CBS 593.65</strain>
    </source>
</reference>
<evidence type="ECO:0000313" key="3">
    <source>
        <dbReference type="EMBL" id="OJJ63040.1"/>
    </source>
</evidence>
<dbReference type="AlphaFoldDB" id="A0A1L9TU96"/>
<feature type="transmembrane region" description="Helical" evidence="2">
    <location>
        <begin position="123"/>
        <end position="142"/>
    </location>
</feature>
<dbReference type="OrthoDB" id="4941332at2759"/>
<dbReference type="STRING" id="1036612.A0A1L9TU96"/>
<keyword evidence="2" id="KW-0812">Transmembrane</keyword>
<evidence type="ECO:0000256" key="2">
    <source>
        <dbReference type="SAM" id="Phobius"/>
    </source>
</evidence>
<sequence>MNKLFSTNDVKDFFSKAGVPQKLRILEQEINGLSSDMESWAPGPGTDDFRRRIEEVEDMISSIRRGGKEGLWKSASLPSILMVAAPNSLLKLALGSLITGLGVYFGCLAFQDIETQKPRSYHRAVFIVYILAACLGLSMYYVPLIMKHSELSSLLSPFRRWTWYGANARKAEAVVTRIQEITDRAREVRDLNRDIANQRQPGDNREIDQNLQPDGNADDVGNHIPHPEGVGQQPDLFVRTPVVRTPEVIV</sequence>
<gene>
    <name evidence="3" type="ORF">ASPSYDRAFT_679842</name>
</gene>
<keyword evidence="4" id="KW-1185">Reference proteome</keyword>
<feature type="transmembrane region" description="Helical" evidence="2">
    <location>
        <begin position="89"/>
        <end position="111"/>
    </location>
</feature>
<dbReference type="GeneID" id="63766493"/>
<name>A0A1L9TU96_9EURO</name>